<dbReference type="AlphaFoldDB" id="A0AA38HMR2"/>
<sequence>MERKVTPEYFCQEDGRKQATSTYLVDQKDYPRPQPICLSDEFQMQPNMVHNTHTLSHLHHHHQHFMRDRTRARDDQNLGYQGTMSAKSSYISAPSPAPPADGSYYNMPDSYSPPLDFQDPPPISALPHVGHMRNPEPPPLPANESLLRHQRDAVPSPNVLHKTSENPQSLLAQILKQEGYLV</sequence>
<name>A0AA38HMR2_9CUCU</name>
<feature type="region of interest" description="Disordered" evidence="1">
    <location>
        <begin position="125"/>
        <end position="144"/>
    </location>
</feature>
<gene>
    <name evidence="2" type="ORF">Zmor_003793</name>
</gene>
<dbReference type="Proteomes" id="UP001168821">
    <property type="component" value="Unassembled WGS sequence"/>
</dbReference>
<keyword evidence="3" id="KW-1185">Reference proteome</keyword>
<evidence type="ECO:0000313" key="2">
    <source>
        <dbReference type="EMBL" id="KAJ3640500.1"/>
    </source>
</evidence>
<proteinExistence type="predicted"/>
<reference evidence="2" key="1">
    <citation type="journal article" date="2023" name="G3 (Bethesda)">
        <title>Whole genome assemblies of Zophobas morio and Tenebrio molitor.</title>
        <authorList>
            <person name="Kaur S."/>
            <person name="Stinson S.A."/>
            <person name="diCenzo G.C."/>
        </authorList>
    </citation>
    <scope>NUCLEOTIDE SEQUENCE</scope>
    <source>
        <strain evidence="2">QUZm001</strain>
    </source>
</reference>
<evidence type="ECO:0000256" key="1">
    <source>
        <dbReference type="SAM" id="MobiDB-lite"/>
    </source>
</evidence>
<comment type="caution">
    <text evidence="2">The sequence shown here is derived from an EMBL/GenBank/DDBJ whole genome shotgun (WGS) entry which is preliminary data.</text>
</comment>
<protein>
    <submittedName>
        <fullName evidence="2">Uncharacterized protein</fullName>
    </submittedName>
</protein>
<evidence type="ECO:0000313" key="3">
    <source>
        <dbReference type="Proteomes" id="UP001168821"/>
    </source>
</evidence>
<organism evidence="2 3">
    <name type="scientific">Zophobas morio</name>
    <dbReference type="NCBI Taxonomy" id="2755281"/>
    <lineage>
        <taxon>Eukaryota</taxon>
        <taxon>Metazoa</taxon>
        <taxon>Ecdysozoa</taxon>
        <taxon>Arthropoda</taxon>
        <taxon>Hexapoda</taxon>
        <taxon>Insecta</taxon>
        <taxon>Pterygota</taxon>
        <taxon>Neoptera</taxon>
        <taxon>Endopterygota</taxon>
        <taxon>Coleoptera</taxon>
        <taxon>Polyphaga</taxon>
        <taxon>Cucujiformia</taxon>
        <taxon>Tenebrionidae</taxon>
        <taxon>Zophobas</taxon>
    </lineage>
</organism>
<dbReference type="EMBL" id="JALNTZ010000010">
    <property type="protein sequence ID" value="KAJ3640500.1"/>
    <property type="molecule type" value="Genomic_DNA"/>
</dbReference>
<accession>A0AA38HMR2</accession>